<dbReference type="PANTHER" id="PTHR33525:SF5">
    <property type="entry name" value="TWO COMPONENT SIGNAL TRANSDUCTION SYSTEM RESPONSE REGULATOR"/>
    <property type="match status" value="1"/>
</dbReference>
<dbReference type="PANTHER" id="PTHR33525">
    <property type="match status" value="1"/>
</dbReference>
<keyword evidence="3" id="KW-1185">Reference proteome</keyword>
<dbReference type="AlphaFoldDB" id="A0A6F8PWN6"/>
<accession>A0A6F8PWN6</accession>
<name>A0A6F8PWN6_9GAMM</name>
<evidence type="ECO:0000259" key="1">
    <source>
        <dbReference type="PROSITE" id="PS51833"/>
    </source>
</evidence>
<organism evidence="2 3">
    <name type="scientific">Thiosulfatimonas sediminis</name>
    <dbReference type="NCBI Taxonomy" id="2675054"/>
    <lineage>
        <taxon>Bacteria</taxon>
        <taxon>Pseudomonadati</taxon>
        <taxon>Pseudomonadota</taxon>
        <taxon>Gammaproteobacteria</taxon>
        <taxon>Thiotrichales</taxon>
        <taxon>Piscirickettsiaceae</taxon>
        <taxon>Thiosulfatimonas</taxon>
    </lineage>
</organism>
<dbReference type="SUPFAM" id="SSF109604">
    <property type="entry name" value="HD-domain/PDEase-like"/>
    <property type="match status" value="1"/>
</dbReference>
<feature type="domain" description="HDOD" evidence="1">
    <location>
        <begin position="20"/>
        <end position="213"/>
    </location>
</feature>
<dbReference type="InterPro" id="IPR052340">
    <property type="entry name" value="RNase_Y/CdgJ"/>
</dbReference>
<dbReference type="KEGG" id="tse:THMIRHAS_18200"/>
<proteinExistence type="predicted"/>
<dbReference type="InterPro" id="IPR013976">
    <property type="entry name" value="HDOD"/>
</dbReference>
<dbReference type="EMBL" id="AP021889">
    <property type="protein sequence ID" value="BBP46447.1"/>
    <property type="molecule type" value="Genomic_DNA"/>
</dbReference>
<evidence type="ECO:0000313" key="2">
    <source>
        <dbReference type="EMBL" id="BBP46447.1"/>
    </source>
</evidence>
<dbReference type="RefSeq" id="WP_173273050.1">
    <property type="nucleotide sequence ID" value="NZ_AP021889.1"/>
</dbReference>
<dbReference type="Gene3D" id="1.10.3210.10">
    <property type="entry name" value="Hypothetical protein af1432"/>
    <property type="match status" value="1"/>
</dbReference>
<gene>
    <name evidence="2" type="ORF">THMIRHAS_18200</name>
</gene>
<protein>
    <submittedName>
        <fullName evidence="2">HDIG domain protein</fullName>
    </submittedName>
</protein>
<dbReference type="Pfam" id="PF08668">
    <property type="entry name" value="HDOD"/>
    <property type="match status" value="1"/>
</dbReference>
<dbReference type="PROSITE" id="PS51833">
    <property type="entry name" value="HDOD"/>
    <property type="match status" value="1"/>
</dbReference>
<sequence>MSEASVTKEIVERLAELGDLPHIPDALIKLEKLLSDESNADIDDIVNLIAMDSRLTAGIIFMANTAKYSLGSQVNDLFEAVIRIGLHDVRMLAYAISYQQSFKRKPPFSEERFMRQAMLSALIGQNLAELCKLNQGEAFLCGLLRDIGIYLLALENRDKYQEVLTKVDFNILKLPVHENKAFGTYHALMSARLLQLWNFSQEVIMGVAYHHIPDKVKEGFSAYAYLTYLTEIGAFKLGVDNGIGEIPPEYWPKVDEKVDVALEELNVSNEHFESVLQKSFVEFNHLSPSNNVN</sequence>
<dbReference type="Proteomes" id="UP000501726">
    <property type="component" value="Chromosome"/>
</dbReference>
<reference evidence="3" key="1">
    <citation type="submission" date="2019-11" db="EMBL/GenBank/DDBJ databases">
        <title>Isolation and characterization of two novel species in the genus Thiomicrorhabdus.</title>
        <authorList>
            <person name="Mochizuki J."/>
            <person name="Kojima H."/>
            <person name="Fukui M."/>
        </authorList>
    </citation>
    <scope>NUCLEOTIDE SEQUENCE [LARGE SCALE GENOMIC DNA]</scope>
    <source>
        <strain evidence="3">aks77</strain>
    </source>
</reference>
<evidence type="ECO:0000313" key="3">
    <source>
        <dbReference type="Proteomes" id="UP000501726"/>
    </source>
</evidence>